<dbReference type="CDD" id="cd18768">
    <property type="entry name" value="PIN_MtVapC4-C5-like"/>
    <property type="match status" value="1"/>
</dbReference>
<evidence type="ECO:0000256" key="2">
    <source>
        <dbReference type="ARBA" id="ARBA00022649"/>
    </source>
</evidence>
<evidence type="ECO:0000256" key="7">
    <source>
        <dbReference type="ARBA" id="ARBA00038093"/>
    </source>
</evidence>
<evidence type="ECO:0000256" key="8">
    <source>
        <dbReference type="HAMAP-Rule" id="MF_00265"/>
    </source>
</evidence>
<dbReference type="Gene3D" id="3.40.50.1010">
    <property type="entry name" value="5'-nuclease"/>
    <property type="match status" value="1"/>
</dbReference>
<dbReference type="InterPro" id="IPR029060">
    <property type="entry name" value="PIN-like_dom_sf"/>
</dbReference>
<dbReference type="InterPro" id="IPR050556">
    <property type="entry name" value="Type_II_TA_system_RNase"/>
</dbReference>
<evidence type="ECO:0000256" key="6">
    <source>
        <dbReference type="ARBA" id="ARBA00022842"/>
    </source>
</evidence>
<keyword evidence="11" id="KW-1185">Reference proteome</keyword>
<comment type="similarity">
    <text evidence="7 8">Belongs to the PINc/VapC protein family.</text>
</comment>
<name>A0A6I3L547_9NOCA</name>
<accession>A0A6I3L547</accession>
<comment type="cofactor">
    <cofactor evidence="1 8">
        <name>Mg(2+)</name>
        <dbReference type="ChEBI" id="CHEBI:18420"/>
    </cofactor>
</comment>
<dbReference type="InterPro" id="IPR002716">
    <property type="entry name" value="PIN_dom"/>
</dbReference>
<sequence length="129" mass="14319">MTIGLLDTSVFIAREVRQRIDLELMPEELAISVITIAELRWGVLMATDDDSRARRLDTFTAAQRLAPIPIDERVAAAWALLRQRLKAAGIKLEINDSWIAATAIARGWPVVTQDNGFPDSVPELAVIRV</sequence>
<dbReference type="AlphaFoldDB" id="A0A6I3L547"/>
<dbReference type="Pfam" id="PF01850">
    <property type="entry name" value="PIN"/>
    <property type="match status" value="1"/>
</dbReference>
<feature type="binding site" evidence="8">
    <location>
        <position position="96"/>
    </location>
    <ligand>
        <name>Mg(2+)</name>
        <dbReference type="ChEBI" id="CHEBI:18420"/>
    </ligand>
</feature>
<organism evidence="10 11">
    <name type="scientific">Nocardia aurantiaca</name>
    <dbReference type="NCBI Taxonomy" id="2675850"/>
    <lineage>
        <taxon>Bacteria</taxon>
        <taxon>Bacillati</taxon>
        <taxon>Actinomycetota</taxon>
        <taxon>Actinomycetes</taxon>
        <taxon>Mycobacteriales</taxon>
        <taxon>Nocardiaceae</taxon>
        <taxon>Nocardia</taxon>
    </lineage>
</organism>
<dbReference type="InterPro" id="IPR022907">
    <property type="entry name" value="VapC_family"/>
</dbReference>
<feature type="binding site" evidence="8">
    <location>
        <position position="7"/>
    </location>
    <ligand>
        <name>Mg(2+)</name>
        <dbReference type="ChEBI" id="CHEBI:18420"/>
    </ligand>
</feature>
<gene>
    <name evidence="8" type="primary">vapC</name>
    <name evidence="10" type="ORF">GLP40_30085</name>
</gene>
<proteinExistence type="inferred from homology"/>
<keyword evidence="6 8" id="KW-0460">Magnesium</keyword>
<feature type="domain" description="PIN" evidence="9">
    <location>
        <begin position="5"/>
        <end position="118"/>
    </location>
</feature>
<dbReference type="RefSeq" id="WP_154791407.1">
    <property type="nucleotide sequence ID" value="NZ_WMBB01000018.1"/>
</dbReference>
<evidence type="ECO:0000256" key="3">
    <source>
        <dbReference type="ARBA" id="ARBA00022722"/>
    </source>
</evidence>
<evidence type="ECO:0000256" key="1">
    <source>
        <dbReference type="ARBA" id="ARBA00001946"/>
    </source>
</evidence>
<keyword evidence="8" id="KW-0800">Toxin</keyword>
<dbReference type="GO" id="GO:0016787">
    <property type="term" value="F:hydrolase activity"/>
    <property type="evidence" value="ECO:0007669"/>
    <property type="project" value="UniProtKB-KW"/>
</dbReference>
<evidence type="ECO:0000256" key="4">
    <source>
        <dbReference type="ARBA" id="ARBA00022723"/>
    </source>
</evidence>
<dbReference type="EMBL" id="WMBB01000018">
    <property type="protein sequence ID" value="MTE16977.1"/>
    <property type="molecule type" value="Genomic_DNA"/>
</dbReference>
<dbReference type="PANTHER" id="PTHR33653">
    <property type="entry name" value="RIBONUCLEASE VAPC2"/>
    <property type="match status" value="1"/>
</dbReference>
<dbReference type="GO" id="GO:0000287">
    <property type="term" value="F:magnesium ion binding"/>
    <property type="evidence" value="ECO:0007669"/>
    <property type="project" value="UniProtKB-UniRule"/>
</dbReference>
<evidence type="ECO:0000313" key="11">
    <source>
        <dbReference type="Proteomes" id="UP000432464"/>
    </source>
</evidence>
<evidence type="ECO:0000256" key="5">
    <source>
        <dbReference type="ARBA" id="ARBA00022801"/>
    </source>
</evidence>
<dbReference type="GO" id="GO:0090729">
    <property type="term" value="F:toxin activity"/>
    <property type="evidence" value="ECO:0007669"/>
    <property type="project" value="UniProtKB-KW"/>
</dbReference>
<dbReference type="PANTHER" id="PTHR33653:SF1">
    <property type="entry name" value="RIBONUCLEASE VAPC2"/>
    <property type="match status" value="1"/>
</dbReference>
<dbReference type="Proteomes" id="UP000432464">
    <property type="component" value="Unassembled WGS sequence"/>
</dbReference>
<dbReference type="EC" id="3.1.-.-" evidence="8"/>
<protein>
    <recommendedName>
        <fullName evidence="8">Ribonuclease VapC</fullName>
        <shortName evidence="8">RNase VapC</shortName>
        <ecNumber evidence="8">3.1.-.-</ecNumber>
    </recommendedName>
    <alternativeName>
        <fullName evidence="8">Toxin VapC</fullName>
    </alternativeName>
</protein>
<evidence type="ECO:0000259" key="9">
    <source>
        <dbReference type="Pfam" id="PF01850"/>
    </source>
</evidence>
<dbReference type="HAMAP" id="MF_00265">
    <property type="entry name" value="VapC_Nob1"/>
    <property type="match status" value="1"/>
</dbReference>
<dbReference type="GO" id="GO:0004540">
    <property type="term" value="F:RNA nuclease activity"/>
    <property type="evidence" value="ECO:0007669"/>
    <property type="project" value="InterPro"/>
</dbReference>
<keyword evidence="2 8" id="KW-1277">Toxin-antitoxin system</keyword>
<evidence type="ECO:0000313" key="10">
    <source>
        <dbReference type="EMBL" id="MTE16977.1"/>
    </source>
</evidence>
<comment type="function">
    <text evidence="8">Toxic component of a toxin-antitoxin (TA) system. An RNase.</text>
</comment>
<reference evidence="10 11" key="1">
    <citation type="submission" date="2019-11" db="EMBL/GenBank/DDBJ databases">
        <title>Nocardia sp. nov. CT2-14 isolated from soil.</title>
        <authorList>
            <person name="Kanchanasin P."/>
            <person name="Tanasupawat S."/>
            <person name="Yuki M."/>
            <person name="Kudo T."/>
        </authorList>
    </citation>
    <scope>NUCLEOTIDE SEQUENCE [LARGE SCALE GENOMIC DNA]</scope>
    <source>
        <strain evidence="10 11">CT2-14</strain>
    </source>
</reference>
<dbReference type="SUPFAM" id="SSF88723">
    <property type="entry name" value="PIN domain-like"/>
    <property type="match status" value="1"/>
</dbReference>
<comment type="caution">
    <text evidence="10">The sequence shown here is derived from an EMBL/GenBank/DDBJ whole genome shotgun (WGS) entry which is preliminary data.</text>
</comment>
<keyword evidence="5 8" id="KW-0378">Hydrolase</keyword>
<keyword evidence="3 8" id="KW-0540">Nuclease</keyword>
<keyword evidence="4 8" id="KW-0479">Metal-binding</keyword>